<dbReference type="PANTHER" id="PTHR34220">
    <property type="entry name" value="SENSOR HISTIDINE KINASE YPDA"/>
    <property type="match status" value="1"/>
</dbReference>
<keyword evidence="2" id="KW-1133">Transmembrane helix</keyword>
<dbReference type="AlphaFoldDB" id="A0AAU8MP45"/>
<dbReference type="Pfam" id="PF06580">
    <property type="entry name" value="His_kinase"/>
    <property type="match status" value="1"/>
</dbReference>
<keyword evidence="5" id="KW-0418">Kinase</keyword>
<feature type="transmembrane region" description="Helical" evidence="2">
    <location>
        <begin position="120"/>
        <end position="141"/>
    </location>
</feature>
<feature type="domain" description="Signal transduction histidine kinase internal region" evidence="4">
    <location>
        <begin position="160"/>
        <end position="239"/>
    </location>
</feature>
<evidence type="ECO:0000256" key="1">
    <source>
        <dbReference type="SAM" id="Coils"/>
    </source>
</evidence>
<feature type="transmembrane region" description="Helical" evidence="2">
    <location>
        <begin position="77"/>
        <end position="100"/>
    </location>
</feature>
<dbReference type="RefSeq" id="WP_363797765.1">
    <property type="nucleotide sequence ID" value="NZ_CP159925.1"/>
</dbReference>
<protein>
    <submittedName>
        <fullName evidence="5">Histidine kinase</fullName>
    </submittedName>
</protein>
<keyword evidence="5" id="KW-0808">Transferase</keyword>
<dbReference type="Pfam" id="PF02518">
    <property type="entry name" value="HATPase_c"/>
    <property type="match status" value="1"/>
</dbReference>
<feature type="domain" description="Histidine kinase/HSP90-like ATPase" evidence="3">
    <location>
        <begin position="256"/>
        <end position="348"/>
    </location>
</feature>
<dbReference type="InterPro" id="IPR036890">
    <property type="entry name" value="HATPase_C_sf"/>
</dbReference>
<organism evidence="5">
    <name type="scientific">Lysobacter firmicutimachus</name>
    <dbReference type="NCBI Taxonomy" id="1792846"/>
    <lineage>
        <taxon>Bacteria</taxon>
        <taxon>Pseudomonadati</taxon>
        <taxon>Pseudomonadota</taxon>
        <taxon>Gammaproteobacteria</taxon>
        <taxon>Lysobacterales</taxon>
        <taxon>Lysobacteraceae</taxon>
        <taxon>Lysobacter</taxon>
    </lineage>
</organism>
<dbReference type="PANTHER" id="PTHR34220:SF7">
    <property type="entry name" value="SENSOR HISTIDINE KINASE YPDA"/>
    <property type="match status" value="1"/>
</dbReference>
<keyword evidence="2" id="KW-0472">Membrane</keyword>
<dbReference type="InterPro" id="IPR003594">
    <property type="entry name" value="HATPase_dom"/>
</dbReference>
<gene>
    <name evidence="5" type="ORF">ABU614_21595</name>
</gene>
<proteinExistence type="predicted"/>
<reference evidence="5" key="1">
    <citation type="submission" date="2024-06" db="EMBL/GenBank/DDBJ databases">
        <authorList>
            <person name="Li S."/>
        </authorList>
    </citation>
    <scope>NUCLEOTIDE SEQUENCE</scope>
    <source>
        <strain evidence="5">SR10</strain>
    </source>
</reference>
<feature type="coiled-coil region" evidence="1">
    <location>
        <begin position="143"/>
        <end position="170"/>
    </location>
</feature>
<dbReference type="Gene3D" id="3.30.565.10">
    <property type="entry name" value="Histidine kinase-like ATPase, C-terminal domain"/>
    <property type="match status" value="1"/>
</dbReference>
<dbReference type="GO" id="GO:0000155">
    <property type="term" value="F:phosphorelay sensor kinase activity"/>
    <property type="evidence" value="ECO:0007669"/>
    <property type="project" value="InterPro"/>
</dbReference>
<dbReference type="InterPro" id="IPR010559">
    <property type="entry name" value="Sig_transdc_His_kin_internal"/>
</dbReference>
<feature type="transmembrane region" description="Helical" evidence="2">
    <location>
        <begin position="47"/>
        <end position="65"/>
    </location>
</feature>
<dbReference type="GO" id="GO:0016020">
    <property type="term" value="C:membrane"/>
    <property type="evidence" value="ECO:0007669"/>
    <property type="project" value="InterPro"/>
</dbReference>
<name>A0AAU8MP45_9GAMM</name>
<accession>A0AAU8MP45</accession>
<sequence>MRNRTWLLLAVLGWWTLSGLVWVGQIATMHEAAGQAPDWSGTLRKELASAWLWVPLTLFLFECVRRQPIERGRVARALCVQGLAVLAVIVLRTVAVLLFNRWIGWYEVLPGPGEVLFTSVLNNTLSSWMIVGVAHAGAYAARARQRERQALELESRLARARLEALSAQLNPHFLFNALNSIAEMVHRDPDGADRMLVDLGALLRHSLDNSHNQEIALRDELVVLDHYLGIEKIRLGERLQVEWAIDSALLDASVPQLLLQPLVENAIHHAVATRTTPGAVSVSAQREADRLVLEVSDDGGQRAAAPGPGVGLSNTRARLQCLYGNGHRFEIGARPTGGTCVRLQLPYRRWVPGEAAA</sequence>
<dbReference type="InterPro" id="IPR050640">
    <property type="entry name" value="Bact_2-comp_sensor_kinase"/>
</dbReference>
<keyword evidence="2" id="KW-0812">Transmembrane</keyword>
<evidence type="ECO:0000313" key="5">
    <source>
        <dbReference type="EMBL" id="XCO74915.1"/>
    </source>
</evidence>
<evidence type="ECO:0000259" key="4">
    <source>
        <dbReference type="Pfam" id="PF06580"/>
    </source>
</evidence>
<keyword evidence="1" id="KW-0175">Coiled coil</keyword>
<dbReference type="EMBL" id="CP159925">
    <property type="protein sequence ID" value="XCO74915.1"/>
    <property type="molecule type" value="Genomic_DNA"/>
</dbReference>
<dbReference type="SUPFAM" id="SSF55874">
    <property type="entry name" value="ATPase domain of HSP90 chaperone/DNA topoisomerase II/histidine kinase"/>
    <property type="match status" value="1"/>
</dbReference>
<evidence type="ECO:0000259" key="3">
    <source>
        <dbReference type="Pfam" id="PF02518"/>
    </source>
</evidence>
<evidence type="ECO:0000256" key="2">
    <source>
        <dbReference type="SAM" id="Phobius"/>
    </source>
</evidence>